<reference evidence="2 3" key="1">
    <citation type="journal article" date="2011" name="Int. J. Syst. Evol. Microbiol.">
        <title>Description of Undibacterium oligocarboniphilum sp. nov., isolated from purified water, and Undibacterium pigrum strain CCUG 49012 as the type strain of Undibacterium parvum sp. nov., and emended descriptions of the genus Undibacterium and the species Undibacterium pigrum.</title>
        <authorList>
            <person name="Eder W."/>
            <person name="Wanner G."/>
            <person name="Ludwig W."/>
            <person name="Busse H.J."/>
            <person name="Ziemke-Kageler F."/>
            <person name="Lang E."/>
        </authorList>
    </citation>
    <scope>NUCLEOTIDE SEQUENCE [LARGE SCALE GENOMIC DNA]</scope>
    <source>
        <strain evidence="2 3">DSM 23061</strain>
    </source>
</reference>
<feature type="domain" description="HTH marR-type" evidence="1">
    <location>
        <begin position="21"/>
        <end position="155"/>
    </location>
</feature>
<protein>
    <submittedName>
        <fullName evidence="2">MarR family transcriptional regulator</fullName>
    </submittedName>
</protein>
<dbReference type="KEGG" id="upv:EJN92_18670"/>
<dbReference type="InterPro" id="IPR036388">
    <property type="entry name" value="WH-like_DNA-bd_sf"/>
</dbReference>
<dbReference type="InterPro" id="IPR039422">
    <property type="entry name" value="MarR/SlyA-like"/>
</dbReference>
<dbReference type="PRINTS" id="PR00598">
    <property type="entry name" value="HTHMARR"/>
</dbReference>
<name>A0A3Q9BTC9_9BURK</name>
<dbReference type="InterPro" id="IPR000835">
    <property type="entry name" value="HTH_MarR-typ"/>
</dbReference>
<dbReference type="EMBL" id="CP034464">
    <property type="protein sequence ID" value="AZP13836.1"/>
    <property type="molecule type" value="Genomic_DNA"/>
</dbReference>
<sequence length="161" mass="18473">MNSKASNYDVESRVTDQHHQSLKLWLRMLSCSTMIETEVRTRLRNEFEITLPRFDLMAQLERHPQGLRMGELSQRLMVTGGNITGITDQLEQEKLVVRVADSKDRRAYSVKLTALGHASFQRMAAVHEAWIADMFGGLSSEQKSSLFEILAQMKVHLNKRI</sequence>
<dbReference type="OrthoDB" id="9787636at2"/>
<evidence type="ECO:0000259" key="1">
    <source>
        <dbReference type="PROSITE" id="PS50995"/>
    </source>
</evidence>
<dbReference type="PANTHER" id="PTHR33164">
    <property type="entry name" value="TRANSCRIPTIONAL REGULATOR, MARR FAMILY"/>
    <property type="match status" value="1"/>
</dbReference>
<dbReference type="Proteomes" id="UP000275663">
    <property type="component" value="Chromosome"/>
</dbReference>
<dbReference type="PROSITE" id="PS50995">
    <property type="entry name" value="HTH_MARR_2"/>
    <property type="match status" value="1"/>
</dbReference>
<dbReference type="InterPro" id="IPR036390">
    <property type="entry name" value="WH_DNA-bd_sf"/>
</dbReference>
<accession>A0A3Q9BTC9</accession>
<gene>
    <name evidence="2" type="ORF">EJN92_18670</name>
</gene>
<keyword evidence="3" id="KW-1185">Reference proteome</keyword>
<organism evidence="2 3">
    <name type="scientific">Undibacterium parvum</name>
    <dbReference type="NCBI Taxonomy" id="401471"/>
    <lineage>
        <taxon>Bacteria</taxon>
        <taxon>Pseudomonadati</taxon>
        <taxon>Pseudomonadota</taxon>
        <taxon>Betaproteobacteria</taxon>
        <taxon>Burkholderiales</taxon>
        <taxon>Oxalobacteraceae</taxon>
        <taxon>Undibacterium</taxon>
    </lineage>
</organism>
<evidence type="ECO:0000313" key="2">
    <source>
        <dbReference type="EMBL" id="AZP13836.1"/>
    </source>
</evidence>
<dbReference type="Gene3D" id="1.10.10.10">
    <property type="entry name" value="Winged helix-like DNA-binding domain superfamily/Winged helix DNA-binding domain"/>
    <property type="match status" value="1"/>
</dbReference>
<dbReference type="AlphaFoldDB" id="A0A3Q9BTC9"/>
<dbReference type="SUPFAM" id="SSF46785">
    <property type="entry name" value="Winged helix' DNA-binding domain"/>
    <property type="match status" value="1"/>
</dbReference>
<dbReference type="SMART" id="SM00347">
    <property type="entry name" value="HTH_MARR"/>
    <property type="match status" value="1"/>
</dbReference>
<dbReference type="Pfam" id="PF12802">
    <property type="entry name" value="MarR_2"/>
    <property type="match status" value="1"/>
</dbReference>
<evidence type="ECO:0000313" key="3">
    <source>
        <dbReference type="Proteomes" id="UP000275663"/>
    </source>
</evidence>
<proteinExistence type="predicted"/>
<dbReference type="GO" id="GO:0003700">
    <property type="term" value="F:DNA-binding transcription factor activity"/>
    <property type="evidence" value="ECO:0007669"/>
    <property type="project" value="InterPro"/>
</dbReference>
<dbReference type="RefSeq" id="WP_126129205.1">
    <property type="nucleotide sequence ID" value="NZ_CP034464.1"/>
</dbReference>
<dbReference type="GO" id="GO:0006950">
    <property type="term" value="P:response to stress"/>
    <property type="evidence" value="ECO:0007669"/>
    <property type="project" value="TreeGrafter"/>
</dbReference>
<dbReference type="PANTHER" id="PTHR33164:SF43">
    <property type="entry name" value="HTH-TYPE TRANSCRIPTIONAL REPRESSOR YETL"/>
    <property type="match status" value="1"/>
</dbReference>